<dbReference type="EMBL" id="BMJG01000002">
    <property type="protein sequence ID" value="GGC28835.1"/>
    <property type="molecule type" value="Genomic_DNA"/>
</dbReference>
<comment type="caution">
    <text evidence="5">The sequence shown here is derived from an EMBL/GenBank/DDBJ whole genome shotgun (WGS) entry which is preliminary data.</text>
</comment>
<accession>A0ABQ1LTG1</accession>
<sequence>MGSAVGDESRTSGSRPTIRDVAAAAGVSKSLVSLAFKDPQRVGEKRRELILRTAQTLGYQPNFLARSLATEGSPFVGILVVNLHNPIFAEIADAVRVELDKQGEYGLITSATVANHHDPAQPYGRIDSRVIAMLQDLRPKALIVVGTVIEHEGLFEGIPTVYASAEPRSDSGYTSVRMDDTQGAELVIDHLRELGHERIAFVGGLGGAVAKTREFAYRKAMESRGLTPIVREAGFFESDGYAAATELLALPSPPTAIVSINDVSAIGILSAADDAGVVVPDELAVVGVDNIPLSALKRISLTSVDPQNQMIGRLSAQAVFDILADPNEQAKQHLITPKLIVRQSTVGGNAASGS</sequence>
<evidence type="ECO:0000313" key="5">
    <source>
        <dbReference type="EMBL" id="GGC28835.1"/>
    </source>
</evidence>
<dbReference type="PANTHER" id="PTHR30146">
    <property type="entry name" value="LACI-RELATED TRANSCRIPTIONAL REPRESSOR"/>
    <property type="match status" value="1"/>
</dbReference>
<dbReference type="Proteomes" id="UP000632322">
    <property type="component" value="Unassembled WGS sequence"/>
</dbReference>
<dbReference type="InterPro" id="IPR028082">
    <property type="entry name" value="Peripla_BP_I"/>
</dbReference>
<dbReference type="InterPro" id="IPR046335">
    <property type="entry name" value="LacI/GalR-like_sensor"/>
</dbReference>
<dbReference type="SMART" id="SM00354">
    <property type="entry name" value="HTH_LACI"/>
    <property type="match status" value="1"/>
</dbReference>
<dbReference type="CDD" id="cd06267">
    <property type="entry name" value="PBP1_LacI_sugar_binding-like"/>
    <property type="match status" value="1"/>
</dbReference>
<proteinExistence type="predicted"/>
<dbReference type="Gene3D" id="1.10.260.40">
    <property type="entry name" value="lambda repressor-like DNA-binding domains"/>
    <property type="match status" value="1"/>
</dbReference>
<gene>
    <name evidence="5" type="primary">lacI</name>
    <name evidence="5" type="ORF">GCM10010974_09200</name>
</gene>
<dbReference type="Pfam" id="PF13377">
    <property type="entry name" value="Peripla_BP_3"/>
    <property type="match status" value="1"/>
</dbReference>
<organism evidence="5 6">
    <name type="scientific">Brevibacterium sediminis</name>
    <dbReference type="NCBI Taxonomy" id="1857024"/>
    <lineage>
        <taxon>Bacteria</taxon>
        <taxon>Bacillati</taxon>
        <taxon>Actinomycetota</taxon>
        <taxon>Actinomycetes</taxon>
        <taxon>Micrococcales</taxon>
        <taxon>Brevibacteriaceae</taxon>
        <taxon>Brevibacterium</taxon>
    </lineage>
</organism>
<evidence type="ECO:0000256" key="1">
    <source>
        <dbReference type="ARBA" id="ARBA00023015"/>
    </source>
</evidence>
<keyword evidence="1" id="KW-0805">Transcription regulation</keyword>
<dbReference type="Pfam" id="PF00356">
    <property type="entry name" value="LacI"/>
    <property type="match status" value="1"/>
</dbReference>
<dbReference type="PANTHER" id="PTHR30146:SF155">
    <property type="entry name" value="ALANINE RACEMASE"/>
    <property type="match status" value="1"/>
</dbReference>
<evidence type="ECO:0000256" key="2">
    <source>
        <dbReference type="ARBA" id="ARBA00023125"/>
    </source>
</evidence>
<dbReference type="SUPFAM" id="SSF53822">
    <property type="entry name" value="Periplasmic binding protein-like I"/>
    <property type="match status" value="1"/>
</dbReference>
<keyword evidence="6" id="KW-1185">Reference proteome</keyword>
<dbReference type="Gene3D" id="3.40.50.2300">
    <property type="match status" value="2"/>
</dbReference>
<protein>
    <submittedName>
        <fullName evidence="5">LacI family transcriptional regulator</fullName>
    </submittedName>
</protein>
<dbReference type="PROSITE" id="PS50932">
    <property type="entry name" value="HTH_LACI_2"/>
    <property type="match status" value="1"/>
</dbReference>
<evidence type="ECO:0000256" key="3">
    <source>
        <dbReference type="ARBA" id="ARBA00023163"/>
    </source>
</evidence>
<evidence type="ECO:0000313" key="6">
    <source>
        <dbReference type="Proteomes" id="UP000632322"/>
    </source>
</evidence>
<evidence type="ECO:0000259" key="4">
    <source>
        <dbReference type="PROSITE" id="PS50932"/>
    </source>
</evidence>
<keyword evidence="2" id="KW-0238">DNA-binding</keyword>
<dbReference type="InterPro" id="IPR000843">
    <property type="entry name" value="HTH_LacI"/>
</dbReference>
<dbReference type="CDD" id="cd01392">
    <property type="entry name" value="HTH_LacI"/>
    <property type="match status" value="1"/>
</dbReference>
<keyword evidence="3" id="KW-0804">Transcription</keyword>
<reference evidence="6" key="1">
    <citation type="journal article" date="2019" name="Int. J. Syst. Evol. Microbiol.">
        <title>The Global Catalogue of Microorganisms (GCM) 10K type strain sequencing project: providing services to taxonomists for standard genome sequencing and annotation.</title>
        <authorList>
            <consortium name="The Broad Institute Genomics Platform"/>
            <consortium name="The Broad Institute Genome Sequencing Center for Infectious Disease"/>
            <person name="Wu L."/>
            <person name="Ma J."/>
        </authorList>
    </citation>
    <scope>NUCLEOTIDE SEQUENCE [LARGE SCALE GENOMIC DNA]</scope>
    <source>
        <strain evidence="6">CGMCC 1.15472</strain>
    </source>
</reference>
<dbReference type="InterPro" id="IPR010982">
    <property type="entry name" value="Lambda_DNA-bd_dom_sf"/>
</dbReference>
<dbReference type="SUPFAM" id="SSF47413">
    <property type="entry name" value="lambda repressor-like DNA-binding domains"/>
    <property type="match status" value="1"/>
</dbReference>
<name>A0ABQ1LTG1_9MICO</name>
<feature type="domain" description="HTH lacI-type" evidence="4">
    <location>
        <begin position="16"/>
        <end position="70"/>
    </location>
</feature>
<dbReference type="RefSeq" id="WP_181270817.1">
    <property type="nucleotide sequence ID" value="NZ_BMJG01000002.1"/>
</dbReference>